<name>A0A4Z0ZDP9_9PEZI</name>
<feature type="region of interest" description="Disordered" evidence="3">
    <location>
        <begin position="574"/>
        <end position="633"/>
    </location>
</feature>
<evidence type="ECO:0000313" key="7">
    <source>
        <dbReference type="Proteomes" id="UP000297716"/>
    </source>
</evidence>
<keyword evidence="4" id="KW-1133">Transmembrane helix</keyword>
<comment type="caution">
    <text evidence="6">The sequence shown here is derived from an EMBL/GenBank/DDBJ whole genome shotgun (WGS) entry which is preliminary data.</text>
</comment>
<proteinExistence type="predicted"/>
<evidence type="ECO:0000256" key="5">
    <source>
        <dbReference type="SAM" id="SignalP"/>
    </source>
</evidence>
<evidence type="ECO:0000313" key="6">
    <source>
        <dbReference type="EMBL" id="TGJ86882.1"/>
    </source>
</evidence>
<gene>
    <name evidence="6" type="ORF">E0Z10_g1893</name>
</gene>
<feature type="compositionally biased region" description="Polar residues" evidence="3">
    <location>
        <begin position="574"/>
        <end position="586"/>
    </location>
</feature>
<dbReference type="STRING" id="37992.A0A4Z0ZDP9"/>
<dbReference type="PANTHER" id="PTHR46228:SF2">
    <property type="entry name" value="KELCH REPEAT PROTEIN (AFU_ORTHOLOGUE AFUA_4G14350)"/>
    <property type="match status" value="1"/>
</dbReference>
<feature type="signal peptide" evidence="5">
    <location>
        <begin position="1"/>
        <end position="21"/>
    </location>
</feature>
<feature type="transmembrane region" description="Helical" evidence="4">
    <location>
        <begin position="520"/>
        <end position="544"/>
    </location>
</feature>
<protein>
    <submittedName>
        <fullName evidence="6">Uncharacterized protein</fullName>
    </submittedName>
</protein>
<keyword evidence="7" id="KW-1185">Reference proteome</keyword>
<dbReference type="SUPFAM" id="SSF117281">
    <property type="entry name" value="Kelch motif"/>
    <property type="match status" value="1"/>
</dbReference>
<dbReference type="EMBL" id="SKBN01000021">
    <property type="protein sequence ID" value="TGJ86882.1"/>
    <property type="molecule type" value="Genomic_DNA"/>
</dbReference>
<dbReference type="OrthoDB" id="10251809at2759"/>
<keyword evidence="4" id="KW-0472">Membrane</keyword>
<keyword evidence="1" id="KW-0880">Kelch repeat</keyword>
<evidence type="ECO:0000256" key="1">
    <source>
        <dbReference type="ARBA" id="ARBA00022441"/>
    </source>
</evidence>
<dbReference type="PANTHER" id="PTHR46228">
    <property type="entry name" value="KELCH DOMAIN-CONTAINING PROTEIN"/>
    <property type="match status" value="1"/>
</dbReference>
<feature type="chain" id="PRO_5021293045" evidence="5">
    <location>
        <begin position="22"/>
        <end position="633"/>
    </location>
</feature>
<sequence>MYWTGILVTAIVAVFPSWVNGQQSGWIENQVNATMCAWKGLRTSQLKDTAYMDGGFLFWTPGFADGGYGVPEQDGNPLGIIYTLNFSMPFNSSTNISSIFNTISKAPNGGAANNLAPNYYDGAMLANDSEFFLYGGLLRNTIVYSPPDGDEVLSYQASDSGLVKPGFRPGFLNDKLPDGVTRYITYGGAANAPSENKAWYFGGYRSPSGGPVYQPSLNNSLNPLNVSNTLITLDISQASPKWSNTTLPNGIPSRANPSVVWVPVGEQGILVVLGGVSYPYYSTSAQVSLNEPQSRKDSPGYMANVDIYDIASGKWYQQTTIGAPPQLAMGCAVVATAQDSSSYNIYYYGGFDGLNEDQDFNDDVWVLSLPSFMWMKISSGDPEHARAGHQCLTPYPDQMVTIGGFRSSKGGGLNCLDGGILQVFNLTEGKWLTSYDPNSWNMYGVPEMIHLMIGGDYAGGATVTTPSPTGWADVGLGSVFATTYPASKIATSYPYSSQGPGNGTRGSWNNNSKGGGTPSWVAPVLGVVLGLVFLTAIAVAIMLYRRRSLLLKKNGGSENPPYDRHHRIRKWLNGTNEKAQTVTTEDPPSRYDDMESRNETPLRSIGYTSPSPIPEMAQYEMPENQRPFELMGE</sequence>
<accession>A0A4Z0ZDP9</accession>
<evidence type="ECO:0000256" key="4">
    <source>
        <dbReference type="SAM" id="Phobius"/>
    </source>
</evidence>
<reference evidence="6 7" key="1">
    <citation type="submission" date="2019-03" db="EMBL/GenBank/DDBJ databases">
        <title>Draft genome sequence of Xylaria hypoxylon DSM 108379, a ubiquitous saprotrophic-parasitic fungi on hardwood.</title>
        <authorList>
            <person name="Buettner E."/>
            <person name="Leonhardt S."/>
            <person name="Gebauer A.M."/>
            <person name="Liers C."/>
            <person name="Hofrichter M."/>
            <person name="Kellner H."/>
        </authorList>
    </citation>
    <scope>NUCLEOTIDE SEQUENCE [LARGE SCALE GENOMIC DNA]</scope>
    <source>
        <strain evidence="6 7">DSM 108379</strain>
    </source>
</reference>
<keyword evidence="5" id="KW-0732">Signal</keyword>
<dbReference type="Gene3D" id="2.120.10.80">
    <property type="entry name" value="Kelch-type beta propeller"/>
    <property type="match status" value="1"/>
</dbReference>
<evidence type="ECO:0000256" key="3">
    <source>
        <dbReference type="SAM" id="MobiDB-lite"/>
    </source>
</evidence>
<keyword evidence="4" id="KW-0812">Transmembrane</keyword>
<dbReference type="Proteomes" id="UP000297716">
    <property type="component" value="Unassembled WGS sequence"/>
</dbReference>
<dbReference type="AlphaFoldDB" id="A0A4Z0ZDP9"/>
<dbReference type="InterPro" id="IPR015915">
    <property type="entry name" value="Kelch-typ_b-propeller"/>
</dbReference>
<organism evidence="6 7">
    <name type="scientific">Xylaria hypoxylon</name>
    <dbReference type="NCBI Taxonomy" id="37992"/>
    <lineage>
        <taxon>Eukaryota</taxon>
        <taxon>Fungi</taxon>
        <taxon>Dikarya</taxon>
        <taxon>Ascomycota</taxon>
        <taxon>Pezizomycotina</taxon>
        <taxon>Sordariomycetes</taxon>
        <taxon>Xylariomycetidae</taxon>
        <taxon>Xylariales</taxon>
        <taxon>Xylariaceae</taxon>
        <taxon>Xylaria</taxon>
    </lineage>
</organism>
<evidence type="ECO:0000256" key="2">
    <source>
        <dbReference type="ARBA" id="ARBA00022737"/>
    </source>
</evidence>
<keyword evidence="2" id="KW-0677">Repeat</keyword>
<feature type="compositionally biased region" description="Basic and acidic residues" evidence="3">
    <location>
        <begin position="587"/>
        <end position="600"/>
    </location>
</feature>